<dbReference type="Proteomes" id="UP000695802">
    <property type="component" value="Unassembled WGS sequence"/>
</dbReference>
<evidence type="ECO:0000313" key="4">
    <source>
        <dbReference type="Proteomes" id="UP000695802"/>
    </source>
</evidence>
<dbReference type="Pfam" id="PF03795">
    <property type="entry name" value="YCII"/>
    <property type="match status" value="1"/>
</dbReference>
<proteinExistence type="inferred from homology"/>
<dbReference type="EMBL" id="JAFIWB010000014">
    <property type="protein sequence ID" value="MBN6103093.1"/>
    <property type="molecule type" value="Genomic_DNA"/>
</dbReference>
<gene>
    <name evidence="3" type="ORF">JR064_13050</name>
</gene>
<accession>A0ABS3B393</accession>
<comment type="similarity">
    <text evidence="1">Belongs to the YciI family.</text>
</comment>
<dbReference type="PANTHER" id="PTHR35174">
    <property type="entry name" value="BLL7171 PROTEIN-RELATED"/>
    <property type="match status" value="1"/>
</dbReference>
<dbReference type="Gene3D" id="3.30.70.1060">
    <property type="entry name" value="Dimeric alpha+beta barrel"/>
    <property type="match status" value="1"/>
</dbReference>
<dbReference type="InterPro" id="IPR011008">
    <property type="entry name" value="Dimeric_a/b-barrel"/>
</dbReference>
<evidence type="ECO:0000259" key="2">
    <source>
        <dbReference type="Pfam" id="PF03795"/>
    </source>
</evidence>
<feature type="domain" description="YCII-related" evidence="2">
    <location>
        <begin position="1"/>
        <end position="115"/>
    </location>
</feature>
<dbReference type="PANTHER" id="PTHR35174:SF3">
    <property type="entry name" value="BLL7171 PROTEIN"/>
    <property type="match status" value="1"/>
</dbReference>
<evidence type="ECO:0000256" key="1">
    <source>
        <dbReference type="ARBA" id="ARBA00007689"/>
    </source>
</evidence>
<keyword evidence="4" id="KW-1185">Reference proteome</keyword>
<comment type="caution">
    <text evidence="3">The sequence shown here is derived from an EMBL/GenBank/DDBJ whole genome shotgun (WGS) entry which is preliminary data.</text>
</comment>
<evidence type="ECO:0000313" key="3">
    <source>
        <dbReference type="EMBL" id="MBN6103093.1"/>
    </source>
</evidence>
<reference evidence="3 4" key="1">
    <citation type="submission" date="2021-02" db="EMBL/GenBank/DDBJ databases">
        <title>Taxonomically Unique Crown Gall-Associated Xanthomonas Stains Have Deficiency in Virulence Repertories.</title>
        <authorList>
            <person name="Mafakheri H."/>
            <person name="Taghavi S.M."/>
            <person name="Dimkic I."/>
            <person name="Nemanja K."/>
            <person name="Osdaghi E."/>
        </authorList>
    </citation>
    <scope>NUCLEOTIDE SEQUENCE [LARGE SCALE GENOMIC DNA]</scope>
    <source>
        <strain evidence="3 4">FX4</strain>
    </source>
</reference>
<dbReference type="SUPFAM" id="SSF54909">
    <property type="entry name" value="Dimeric alpha+beta barrel"/>
    <property type="match status" value="1"/>
</dbReference>
<sequence>MQFLLLIYIDASLLQALPAEEYDRLMRDCLQHADALQAEGTLVLAQQLQPVASARTLRSRQGQLRITDGPFAETRELLAGFNLINARDHDEAVRIAKHFPWSRFGSIEVRPLADMDAERARVGATAASRISAA</sequence>
<organism evidence="3 4">
    <name type="scientific">Xanthomonas bonasiae</name>
    <dbReference type="NCBI Taxonomy" id="2810351"/>
    <lineage>
        <taxon>Bacteria</taxon>
        <taxon>Pseudomonadati</taxon>
        <taxon>Pseudomonadota</taxon>
        <taxon>Gammaproteobacteria</taxon>
        <taxon>Lysobacterales</taxon>
        <taxon>Lysobacteraceae</taxon>
        <taxon>Xanthomonas</taxon>
    </lineage>
</organism>
<name>A0ABS3B393_9XANT</name>
<dbReference type="RefSeq" id="WP_206229987.1">
    <property type="nucleotide sequence ID" value="NZ_JAFIWB010000014.1"/>
</dbReference>
<protein>
    <submittedName>
        <fullName evidence="3">YciI family protein</fullName>
    </submittedName>
</protein>
<dbReference type="InterPro" id="IPR005545">
    <property type="entry name" value="YCII"/>
</dbReference>